<keyword evidence="2" id="KW-0802">TPR repeat</keyword>
<evidence type="ECO:0000313" key="3">
    <source>
        <dbReference type="EMBL" id="PAU94179.1"/>
    </source>
</evidence>
<comment type="caution">
    <text evidence="3">The sequence shown here is derived from an EMBL/GenBank/DDBJ whole genome shotgun (WGS) entry which is preliminary data.</text>
</comment>
<dbReference type="RefSeq" id="WP_095606310.1">
    <property type="nucleotide sequence ID" value="NZ_NSKE01000005.1"/>
</dbReference>
<dbReference type="EMBL" id="NSKE01000005">
    <property type="protein sequence ID" value="PAU94179.1"/>
    <property type="molecule type" value="Genomic_DNA"/>
</dbReference>
<evidence type="ECO:0000313" key="4">
    <source>
        <dbReference type="Proteomes" id="UP000218831"/>
    </source>
</evidence>
<dbReference type="PANTHER" id="PTHR44943:SF8">
    <property type="entry name" value="TPR REPEAT-CONTAINING PROTEIN MJ0263"/>
    <property type="match status" value="1"/>
</dbReference>
<dbReference type="Gene3D" id="1.25.40.10">
    <property type="entry name" value="Tetratricopeptide repeat domain"/>
    <property type="match status" value="2"/>
</dbReference>
<dbReference type="OrthoDB" id="9813254at2"/>
<dbReference type="PANTHER" id="PTHR44943">
    <property type="entry name" value="CELLULOSE SYNTHASE OPERON PROTEIN C"/>
    <property type="match status" value="1"/>
</dbReference>
<evidence type="ECO:0000256" key="1">
    <source>
        <dbReference type="ARBA" id="ARBA00022737"/>
    </source>
</evidence>
<keyword evidence="4" id="KW-1185">Reference proteome</keyword>
<dbReference type="InterPro" id="IPR051685">
    <property type="entry name" value="Ycf3/AcsC/BcsC/TPR_MFPF"/>
</dbReference>
<dbReference type="Pfam" id="PF13181">
    <property type="entry name" value="TPR_8"/>
    <property type="match status" value="1"/>
</dbReference>
<reference evidence="3 4" key="1">
    <citation type="submission" date="2017-08" db="EMBL/GenBank/DDBJ databases">
        <title>Aliifodinibius alkalisoli sp. nov., isolated from saline alkaline soil.</title>
        <authorList>
            <person name="Liu D."/>
            <person name="Zhang G."/>
        </authorList>
    </citation>
    <scope>NUCLEOTIDE SEQUENCE [LARGE SCALE GENOMIC DNA]</scope>
    <source>
        <strain evidence="3 4">WN023</strain>
    </source>
</reference>
<dbReference type="SUPFAM" id="SSF48452">
    <property type="entry name" value="TPR-like"/>
    <property type="match status" value="1"/>
</dbReference>
<dbReference type="AlphaFoldDB" id="A0A2A2GBF4"/>
<organism evidence="3 4">
    <name type="scientific">Fodinibius salipaludis</name>
    <dbReference type="NCBI Taxonomy" id="2032627"/>
    <lineage>
        <taxon>Bacteria</taxon>
        <taxon>Pseudomonadati</taxon>
        <taxon>Balneolota</taxon>
        <taxon>Balneolia</taxon>
        <taxon>Balneolales</taxon>
        <taxon>Balneolaceae</taxon>
        <taxon>Fodinibius</taxon>
    </lineage>
</organism>
<dbReference type="Proteomes" id="UP000218831">
    <property type="component" value="Unassembled WGS sequence"/>
</dbReference>
<dbReference type="InterPro" id="IPR011990">
    <property type="entry name" value="TPR-like_helical_dom_sf"/>
</dbReference>
<dbReference type="InterPro" id="IPR019734">
    <property type="entry name" value="TPR_rpt"/>
</dbReference>
<proteinExistence type="predicted"/>
<sequence>MKIIRYLFLLLFVLIITQPVRAQVPELINNPDFRTDAKAAVDSVYNLNFEGAEERLAVWKDRHPEHPLWTLFEGMQLWWTVLTDLHDRSHDEHFFEMMQKTDYRAGKLLHRQPKHVDGLLIRAISNGYMARQYANREKWITSINYGRKAIEAYNVLLGVQPELNDLKLAEGLKLYYLDYIPNEYPVVKTVSWALSDGDKQEGLEAIEEASKNAVFARAEAIYFLGNIHYNYEKNYGVAVRNFEKLYKQYPNNSYYIRILVKSYYKQSRFDEALEFIDSNLQRWKKKDLPDFKVVQEELLTWKGRIMDKRGRTDEAIDCYTRAFTLGEQLPDTKNRSFYVVSGYLAGKLLSKEGNIDEAQNILKKVVEAEAEKEYRQQAEELLAEIN</sequence>
<protein>
    <submittedName>
        <fullName evidence="3">Uncharacterized protein</fullName>
    </submittedName>
</protein>
<gene>
    <name evidence="3" type="ORF">CK503_08165</name>
</gene>
<keyword evidence="1" id="KW-0677">Repeat</keyword>
<accession>A0A2A2GBF4</accession>
<name>A0A2A2GBF4_9BACT</name>
<evidence type="ECO:0000256" key="2">
    <source>
        <dbReference type="ARBA" id="ARBA00022803"/>
    </source>
</evidence>